<feature type="domain" description="Carrier" evidence="1">
    <location>
        <begin position="1"/>
        <end position="77"/>
    </location>
</feature>
<keyword evidence="3" id="KW-1185">Reference proteome</keyword>
<sequence length="77" mass="8637">MNTTLDRVNALVLKAVPELEPGFAPSDSFADVLDVDSLSVVEIMTNVEKEFGFDFEDEDIAHVQNVQDILDILQREQ</sequence>
<dbReference type="InterPro" id="IPR036736">
    <property type="entry name" value="ACP-like_sf"/>
</dbReference>
<dbReference type="Gene3D" id="1.10.1200.10">
    <property type="entry name" value="ACP-like"/>
    <property type="match status" value="1"/>
</dbReference>
<dbReference type="Pfam" id="PF00550">
    <property type="entry name" value="PP-binding"/>
    <property type="match status" value="1"/>
</dbReference>
<dbReference type="RefSeq" id="WP_344456007.1">
    <property type="nucleotide sequence ID" value="NZ_BAAATZ010000032.1"/>
</dbReference>
<dbReference type="SUPFAM" id="SSF47336">
    <property type="entry name" value="ACP-like"/>
    <property type="match status" value="1"/>
</dbReference>
<protein>
    <recommendedName>
        <fullName evidence="1">Carrier domain-containing protein</fullName>
    </recommendedName>
</protein>
<organism evidence="2 3">
    <name type="scientific">Actinocorallia aurantiaca</name>
    <dbReference type="NCBI Taxonomy" id="46204"/>
    <lineage>
        <taxon>Bacteria</taxon>
        <taxon>Bacillati</taxon>
        <taxon>Actinomycetota</taxon>
        <taxon>Actinomycetes</taxon>
        <taxon>Streptosporangiales</taxon>
        <taxon>Thermomonosporaceae</taxon>
        <taxon>Actinocorallia</taxon>
    </lineage>
</organism>
<evidence type="ECO:0000259" key="1">
    <source>
        <dbReference type="PROSITE" id="PS50075"/>
    </source>
</evidence>
<gene>
    <name evidence="2" type="ORF">GCM10010439_62880</name>
</gene>
<evidence type="ECO:0000313" key="2">
    <source>
        <dbReference type="EMBL" id="GAA2736255.1"/>
    </source>
</evidence>
<evidence type="ECO:0000313" key="3">
    <source>
        <dbReference type="Proteomes" id="UP001501842"/>
    </source>
</evidence>
<dbReference type="Proteomes" id="UP001501842">
    <property type="component" value="Unassembled WGS sequence"/>
</dbReference>
<proteinExistence type="predicted"/>
<reference evidence="3" key="1">
    <citation type="journal article" date="2019" name="Int. J. Syst. Evol. Microbiol.">
        <title>The Global Catalogue of Microorganisms (GCM) 10K type strain sequencing project: providing services to taxonomists for standard genome sequencing and annotation.</title>
        <authorList>
            <consortium name="The Broad Institute Genomics Platform"/>
            <consortium name="The Broad Institute Genome Sequencing Center for Infectious Disease"/>
            <person name="Wu L."/>
            <person name="Ma J."/>
        </authorList>
    </citation>
    <scope>NUCLEOTIDE SEQUENCE [LARGE SCALE GENOMIC DNA]</scope>
    <source>
        <strain evidence="3">JCM 8201</strain>
    </source>
</reference>
<accession>A0ABP6H3B8</accession>
<dbReference type="InterPro" id="IPR009081">
    <property type="entry name" value="PP-bd_ACP"/>
</dbReference>
<dbReference type="EMBL" id="BAAATZ010000032">
    <property type="protein sequence ID" value="GAA2736255.1"/>
    <property type="molecule type" value="Genomic_DNA"/>
</dbReference>
<dbReference type="PROSITE" id="PS50075">
    <property type="entry name" value="CARRIER"/>
    <property type="match status" value="1"/>
</dbReference>
<comment type="caution">
    <text evidence="2">The sequence shown here is derived from an EMBL/GenBank/DDBJ whole genome shotgun (WGS) entry which is preliminary data.</text>
</comment>
<name>A0ABP6H3B8_9ACTN</name>